<evidence type="ECO:0000259" key="1">
    <source>
        <dbReference type="Pfam" id="PF03167"/>
    </source>
</evidence>
<comment type="caution">
    <text evidence="2">The sequence shown here is derived from an EMBL/GenBank/DDBJ whole genome shotgun (WGS) entry which is preliminary data.</text>
</comment>
<evidence type="ECO:0000313" key="3">
    <source>
        <dbReference type="Proteomes" id="UP001228376"/>
    </source>
</evidence>
<organism evidence="2 3">
    <name type="scientific">Tigheibacillus jepli</name>
    <dbReference type="NCBI Taxonomy" id="3035914"/>
    <lineage>
        <taxon>Bacteria</taxon>
        <taxon>Bacillati</taxon>
        <taxon>Bacillota</taxon>
        <taxon>Bacilli</taxon>
        <taxon>Bacillales</taxon>
        <taxon>Bacillaceae</taxon>
        <taxon>Tigheibacillus</taxon>
    </lineage>
</organism>
<protein>
    <recommendedName>
        <fullName evidence="1">Uracil-DNA glycosylase-like domain-containing protein</fullName>
    </recommendedName>
</protein>
<gene>
    <name evidence="2" type="ORF">P5G51_016625</name>
</gene>
<keyword evidence="3" id="KW-1185">Reference proteome</keyword>
<name>A0ABU5CKC7_9BACI</name>
<evidence type="ECO:0000313" key="2">
    <source>
        <dbReference type="EMBL" id="MDY0406764.1"/>
    </source>
</evidence>
<accession>A0ABU5CKC7</accession>
<reference evidence="2 3" key="1">
    <citation type="submission" date="2023-10" db="EMBL/GenBank/DDBJ databases">
        <title>179-bfca-hs.</title>
        <authorList>
            <person name="Miliotis G."/>
            <person name="Sengupta P."/>
            <person name="Hameed A."/>
            <person name="Chuvochina M."/>
            <person name="Mcdonagh F."/>
            <person name="Simpson A.C."/>
            <person name="Singh N.K."/>
            <person name="Rekha P.D."/>
            <person name="Raman K."/>
            <person name="Hugenholtz P."/>
            <person name="Venkateswaran K."/>
        </authorList>
    </citation>
    <scope>NUCLEOTIDE SEQUENCE [LARGE SCALE GENOMIC DNA]</scope>
    <source>
        <strain evidence="2 3">179-BFC-A-HS</strain>
    </source>
</reference>
<feature type="domain" description="Uracil-DNA glycosylase-like" evidence="1">
    <location>
        <begin position="9"/>
        <end position="193"/>
    </location>
</feature>
<dbReference type="RefSeq" id="WP_306067802.1">
    <property type="nucleotide sequence ID" value="NZ_JAROCA020000002.1"/>
</dbReference>
<dbReference type="Pfam" id="PF03167">
    <property type="entry name" value="UDG"/>
    <property type="match status" value="1"/>
</dbReference>
<dbReference type="Proteomes" id="UP001228376">
    <property type="component" value="Unassembled WGS sequence"/>
</dbReference>
<sequence length="210" mass="23993">MYYAPHNEYINKQAIIVIVGITPGWNQMKTAFEQFINGLNTDHPVEQILKEVKKAASFSGAMRSNLIQMLDECGIPEAAHVEHSASLFEENRHLLHTTSVIKYPVFYKGKNYTGHQPSIEQSSLLSKHAFDVFPKEISQMQQSALLIPLGKTVEQVFHKLFREGKLANHYCLFGFPHPSGANGHRKKQFLEQKNSLIASVKEWARYRQLQ</sequence>
<dbReference type="EMBL" id="JAROCA020000002">
    <property type="protein sequence ID" value="MDY0406764.1"/>
    <property type="molecule type" value="Genomic_DNA"/>
</dbReference>
<proteinExistence type="predicted"/>
<dbReference type="InterPro" id="IPR005122">
    <property type="entry name" value="Uracil-DNA_glycosylase-like"/>
</dbReference>